<evidence type="ECO:0000256" key="1">
    <source>
        <dbReference type="ARBA" id="ARBA00022741"/>
    </source>
</evidence>
<evidence type="ECO:0000259" key="6">
    <source>
        <dbReference type="Pfam" id="PF13087"/>
    </source>
</evidence>
<feature type="compositionally biased region" description="Low complexity" evidence="5">
    <location>
        <begin position="1204"/>
        <end position="1239"/>
    </location>
</feature>
<evidence type="ECO:0000256" key="2">
    <source>
        <dbReference type="ARBA" id="ARBA00022801"/>
    </source>
</evidence>
<feature type="domain" description="DNA2/NAM7 helicase-like C-terminal" evidence="6">
    <location>
        <begin position="981"/>
        <end position="1152"/>
    </location>
</feature>
<reference evidence="7 8" key="1">
    <citation type="journal article" date="2023" name="Commun. Biol.">
        <title>Reorganization of the ancestral sex-determining regions during the evolution of trioecy in Pleodorina starrii.</title>
        <authorList>
            <person name="Takahashi K."/>
            <person name="Suzuki S."/>
            <person name="Kawai-Toyooka H."/>
            <person name="Yamamoto K."/>
            <person name="Hamaji T."/>
            <person name="Ootsuki R."/>
            <person name="Yamaguchi H."/>
            <person name="Kawachi M."/>
            <person name="Higashiyama T."/>
            <person name="Nozaki H."/>
        </authorList>
    </citation>
    <scope>NUCLEOTIDE SEQUENCE [LARGE SCALE GENOMIC DNA]</scope>
    <source>
        <strain evidence="7 8">NIES-4479</strain>
    </source>
</reference>
<feature type="compositionally biased region" description="Gly residues" evidence="5">
    <location>
        <begin position="1377"/>
        <end position="1387"/>
    </location>
</feature>
<evidence type="ECO:0000313" key="8">
    <source>
        <dbReference type="Proteomes" id="UP001165080"/>
    </source>
</evidence>
<keyword evidence="4" id="KW-0067">ATP-binding</keyword>
<comment type="caution">
    <text evidence="7">The sequence shown here is derived from an EMBL/GenBank/DDBJ whole genome shotgun (WGS) entry which is preliminary data.</text>
</comment>
<protein>
    <recommendedName>
        <fullName evidence="6">DNA2/NAM7 helicase-like C-terminal domain-containing protein</fullName>
    </recommendedName>
</protein>
<dbReference type="InterPro" id="IPR047187">
    <property type="entry name" value="SF1_C_Upf1"/>
</dbReference>
<feature type="compositionally biased region" description="Polar residues" evidence="5">
    <location>
        <begin position="20"/>
        <end position="32"/>
    </location>
</feature>
<accession>A0A9W6BTS3</accession>
<feature type="region of interest" description="Disordered" evidence="5">
    <location>
        <begin position="1203"/>
        <end position="1253"/>
    </location>
</feature>
<dbReference type="GO" id="GO:0003676">
    <property type="term" value="F:nucleic acid binding"/>
    <property type="evidence" value="ECO:0007669"/>
    <property type="project" value="InterPro"/>
</dbReference>
<keyword evidence="1" id="KW-0547">Nucleotide-binding</keyword>
<feature type="compositionally biased region" description="Low complexity" evidence="5">
    <location>
        <begin position="161"/>
        <end position="173"/>
    </location>
</feature>
<feature type="compositionally biased region" description="Low complexity" evidence="5">
    <location>
        <begin position="1322"/>
        <end position="1334"/>
    </location>
</feature>
<dbReference type="OrthoDB" id="6513042at2759"/>
<evidence type="ECO:0000256" key="3">
    <source>
        <dbReference type="ARBA" id="ARBA00022806"/>
    </source>
</evidence>
<feature type="region of interest" description="Disordered" evidence="5">
    <location>
        <begin position="1310"/>
        <end position="1341"/>
    </location>
</feature>
<feature type="region of interest" description="Disordered" evidence="5">
    <location>
        <begin position="1"/>
        <end position="123"/>
    </location>
</feature>
<dbReference type="InterPro" id="IPR041679">
    <property type="entry name" value="DNA2/NAM7-like_C"/>
</dbReference>
<dbReference type="GO" id="GO:0005524">
    <property type="term" value="F:ATP binding"/>
    <property type="evidence" value="ECO:0007669"/>
    <property type="project" value="UniProtKB-KW"/>
</dbReference>
<dbReference type="InterPro" id="IPR050534">
    <property type="entry name" value="Coronavir_polyprotein_1ab"/>
</dbReference>
<dbReference type="CDD" id="cd18808">
    <property type="entry name" value="SF1_C_Upf1"/>
    <property type="match status" value="1"/>
</dbReference>
<feature type="region of interest" description="Disordered" evidence="5">
    <location>
        <begin position="1365"/>
        <end position="1391"/>
    </location>
</feature>
<dbReference type="InterPro" id="IPR036397">
    <property type="entry name" value="RNaseH_sf"/>
</dbReference>
<dbReference type="PANTHER" id="PTHR43788:SF8">
    <property type="entry name" value="DNA-BINDING PROTEIN SMUBP-2"/>
    <property type="match status" value="1"/>
</dbReference>
<organism evidence="7 8">
    <name type="scientific">Pleodorina starrii</name>
    <dbReference type="NCBI Taxonomy" id="330485"/>
    <lineage>
        <taxon>Eukaryota</taxon>
        <taxon>Viridiplantae</taxon>
        <taxon>Chlorophyta</taxon>
        <taxon>core chlorophytes</taxon>
        <taxon>Chlorophyceae</taxon>
        <taxon>CS clade</taxon>
        <taxon>Chlamydomonadales</taxon>
        <taxon>Volvocaceae</taxon>
        <taxon>Pleodorina</taxon>
    </lineage>
</organism>
<evidence type="ECO:0000256" key="4">
    <source>
        <dbReference type="ARBA" id="ARBA00022840"/>
    </source>
</evidence>
<feature type="compositionally biased region" description="Low complexity" evidence="5">
    <location>
        <begin position="70"/>
        <end position="85"/>
    </location>
</feature>
<dbReference type="InterPro" id="IPR012337">
    <property type="entry name" value="RNaseH-like_sf"/>
</dbReference>
<dbReference type="EMBL" id="BRXU01000021">
    <property type="protein sequence ID" value="GLC58059.1"/>
    <property type="molecule type" value="Genomic_DNA"/>
</dbReference>
<dbReference type="Proteomes" id="UP001165080">
    <property type="component" value="Unassembled WGS sequence"/>
</dbReference>
<keyword evidence="3" id="KW-0347">Helicase</keyword>
<feature type="compositionally biased region" description="Low complexity" evidence="5">
    <location>
        <begin position="323"/>
        <end position="352"/>
    </location>
</feature>
<feature type="region of interest" description="Disordered" evidence="5">
    <location>
        <begin position="161"/>
        <end position="207"/>
    </location>
</feature>
<keyword evidence="2" id="KW-0378">Hydrolase</keyword>
<dbReference type="Gene3D" id="3.40.50.300">
    <property type="entry name" value="P-loop containing nucleotide triphosphate hydrolases"/>
    <property type="match status" value="2"/>
</dbReference>
<dbReference type="Pfam" id="PF13087">
    <property type="entry name" value="AAA_12"/>
    <property type="match status" value="1"/>
</dbReference>
<evidence type="ECO:0000256" key="5">
    <source>
        <dbReference type="SAM" id="MobiDB-lite"/>
    </source>
</evidence>
<dbReference type="SUPFAM" id="SSF52540">
    <property type="entry name" value="P-loop containing nucleoside triphosphate hydrolases"/>
    <property type="match status" value="1"/>
</dbReference>
<feature type="compositionally biased region" description="Low complexity" evidence="5">
    <location>
        <begin position="1365"/>
        <end position="1376"/>
    </location>
</feature>
<name>A0A9W6BTS3_9CHLO</name>
<sequence length="1409" mass="145299">MGQASSNEAKPKKHGCLNVMDSSMTYSSNESTRGIAAVRGSPEAHGSDPRTLASSPSPPSSSSRPGEPKASTALPATASATAPTLMKPSPQPTLALSPQPSLAPSPQPTLAASDQTNQADEASCRSMTACDSAASLASSASTFTLSSMHTTPSLGALSNFSASSSLSSAPSSSQAKPKTAGQTPKAANPKAAPPPPPPRAAAQQQRPRLTVPLQPAVLGLDELQVLVVQLADVDASHREWLLQGWAMTTAAAATGGTSQPLHPLIKGRGKQQQLQLQRQRDQQLPKVIGFDTEFIGDQLALVQLCCGGRALLIRVPEQRQNAKKATTNSSSGSSSAAAKPATTGSRGRRAGVGSRGKVGAGDEGEPQHPFVWPSALEEEICDPSIPKAAAEAWQDAIMLFAAFGIKLRNGLDLTVACPPPEEDRKRGRKKLPLFDIFAGLFPDARLSKDKTIDHSLWFSAALSENQIKYGALDAFVSYAAGVRLLQNTTDTAAGAAGAAAQPLAELLPPPVDLTLPTHSEVLLATQWVLTSQFQEAGAQKRTQHDFCSAQFEMRKNQGLVLVVHMSRFKTRLRRFCWVEVRLLPDGRRLSGKCVFQRGKTAHVANLRWVGGAGGGGGGGGGGREVRREDVSDKIQSIEMEEMRDTPEEAATKELLVEVLCGAKSLLSGARLAAGIFGGGSLLLAPPAAASARSRVLSEVAALHAAGRVNESQREAVEAILCGDRSVQLVQGPPGTGKTTVISHTVEMWVRLLAPGLPPLPGAGRHVEAMACVARSNVAAKNIALALLKRGLGPQEFRLVVSEEYHFEWHEEQYRGRLQDVLITSDELRGEDISRRLEGVRVFVTTLSMLASKRFRSAALYGKELTRLMVDEASQIFAGDMVLPLHLYGKHLRSLSLFGDDLQLPPYGSDWDGAQLHSLFDHLSPPADRAAARMRPQPNAFCVGPALTPPRGAQAATTAAAAGGGVSGTAAACRGGGGDGAHRVMLSVSYRLPPPLCRFISRELYGGALRSGRTLDGAAGSSAMPSILWVNVEGKEERGAGSSFKNAEEVSAVARLVRRDFGGNGNWTVITGYDLQRTVLGKELARCGGGPTGGGGRADGDRVYNIDTFQGREDEVVIASLVRSGTSLGFMEDDRRVNVMLTRCTRHLVVVGRLQLALSHPATLIGRMAAHCVAEGLVERPAAAGAAGAAAAAAWGGVERELARPARAASTTSSSSVGPSRSTTTTTTTTATSGSSCCSGQVGGSGSGRSTVSGGATAYATTSGSSGGSSGGGSSGGSGGGVGNVNVRGVAAAETGLLSVGAAVGAGAEAARKGQAVRKGKQRGNSSSSNSSSSRGAGGGGVEGAKAAAVAAAKAAGVPRAAGADAARWRGSAEPAAAGGGKGDGGRGGRAKRPAAAVFLEAGGTTTVIA</sequence>
<gene>
    <name evidence="7" type="primary">PLEST009499</name>
    <name evidence="7" type="ORF">PLESTB_001313900</name>
</gene>
<dbReference type="Gene3D" id="3.30.420.10">
    <property type="entry name" value="Ribonuclease H-like superfamily/Ribonuclease H"/>
    <property type="match status" value="1"/>
</dbReference>
<dbReference type="PANTHER" id="PTHR43788">
    <property type="entry name" value="DNA2/NAM7 HELICASE FAMILY MEMBER"/>
    <property type="match status" value="1"/>
</dbReference>
<evidence type="ECO:0000313" key="7">
    <source>
        <dbReference type="EMBL" id="GLC58059.1"/>
    </source>
</evidence>
<dbReference type="GO" id="GO:0043139">
    <property type="term" value="F:5'-3' DNA helicase activity"/>
    <property type="evidence" value="ECO:0007669"/>
    <property type="project" value="TreeGrafter"/>
</dbReference>
<feature type="region of interest" description="Disordered" evidence="5">
    <location>
        <begin position="319"/>
        <end position="367"/>
    </location>
</feature>
<dbReference type="Pfam" id="PF13604">
    <property type="entry name" value="AAA_30"/>
    <property type="match status" value="1"/>
</dbReference>
<dbReference type="SUPFAM" id="SSF53098">
    <property type="entry name" value="Ribonuclease H-like"/>
    <property type="match status" value="1"/>
</dbReference>
<proteinExistence type="predicted"/>
<dbReference type="InterPro" id="IPR027417">
    <property type="entry name" value="P-loop_NTPase"/>
</dbReference>
<keyword evidence="8" id="KW-1185">Reference proteome</keyword>
<dbReference type="GO" id="GO:0016787">
    <property type="term" value="F:hydrolase activity"/>
    <property type="evidence" value="ECO:0007669"/>
    <property type="project" value="UniProtKB-KW"/>
</dbReference>